<comment type="caution">
    <text evidence="1">The sequence shown here is derived from an EMBL/GenBank/DDBJ whole genome shotgun (WGS) entry which is preliminary data.</text>
</comment>
<accession>A0ACB9R1K5</accession>
<evidence type="ECO:0000313" key="2">
    <source>
        <dbReference type="Proteomes" id="UP001057402"/>
    </source>
</evidence>
<evidence type="ECO:0000313" key="1">
    <source>
        <dbReference type="EMBL" id="KAI4372775.1"/>
    </source>
</evidence>
<protein>
    <submittedName>
        <fullName evidence="1">Uncharacterized protein</fullName>
    </submittedName>
</protein>
<gene>
    <name evidence="1" type="ORF">MLD38_010967</name>
</gene>
<sequence length="169" mass="18600">MVPSSLGGVTATPASSFAETSRCRRSSGSSWMRTRRLTTLSCLPSSLNPSPISRFIRSDSRFPRLWAVFLLTSCCIDKSIVDLWEGVDLDTNTLGKEVKAAFGASWKDTPCDSSLVDGEINPGSPAVLVVYASAIRLLELLRGFKPFTRECRLAKLFSRHIKVEEQLSL</sequence>
<keyword evidence="2" id="KW-1185">Reference proteome</keyword>
<dbReference type="EMBL" id="CM042883">
    <property type="protein sequence ID" value="KAI4372775.1"/>
    <property type="molecule type" value="Genomic_DNA"/>
</dbReference>
<organism evidence="1 2">
    <name type="scientific">Melastoma candidum</name>
    <dbReference type="NCBI Taxonomy" id="119954"/>
    <lineage>
        <taxon>Eukaryota</taxon>
        <taxon>Viridiplantae</taxon>
        <taxon>Streptophyta</taxon>
        <taxon>Embryophyta</taxon>
        <taxon>Tracheophyta</taxon>
        <taxon>Spermatophyta</taxon>
        <taxon>Magnoliopsida</taxon>
        <taxon>eudicotyledons</taxon>
        <taxon>Gunneridae</taxon>
        <taxon>Pentapetalae</taxon>
        <taxon>rosids</taxon>
        <taxon>malvids</taxon>
        <taxon>Myrtales</taxon>
        <taxon>Melastomataceae</taxon>
        <taxon>Melastomatoideae</taxon>
        <taxon>Melastomateae</taxon>
        <taxon>Melastoma</taxon>
    </lineage>
</organism>
<dbReference type="Proteomes" id="UP001057402">
    <property type="component" value="Chromosome 4"/>
</dbReference>
<name>A0ACB9R1K5_9MYRT</name>
<reference evidence="2" key="1">
    <citation type="journal article" date="2023" name="Front. Plant Sci.">
        <title>Chromosomal-level genome assembly of Melastoma candidum provides insights into trichome evolution.</title>
        <authorList>
            <person name="Zhong Y."/>
            <person name="Wu W."/>
            <person name="Sun C."/>
            <person name="Zou P."/>
            <person name="Liu Y."/>
            <person name="Dai S."/>
            <person name="Zhou R."/>
        </authorList>
    </citation>
    <scope>NUCLEOTIDE SEQUENCE [LARGE SCALE GENOMIC DNA]</scope>
</reference>
<proteinExistence type="predicted"/>